<dbReference type="InterPro" id="IPR009061">
    <property type="entry name" value="DNA-bd_dom_put_sf"/>
</dbReference>
<dbReference type="NCBIfam" id="TIGR01764">
    <property type="entry name" value="excise"/>
    <property type="match status" value="1"/>
</dbReference>
<evidence type="ECO:0000313" key="3">
    <source>
        <dbReference type="Proteomes" id="UP000193224"/>
    </source>
</evidence>
<evidence type="ECO:0000313" key="2">
    <source>
        <dbReference type="EMBL" id="SMC10317.1"/>
    </source>
</evidence>
<dbReference type="Pfam" id="PF12728">
    <property type="entry name" value="HTH_17"/>
    <property type="match status" value="1"/>
</dbReference>
<gene>
    <name evidence="2" type="ORF">ROA7745_00123</name>
</gene>
<dbReference type="GO" id="GO:0003677">
    <property type="term" value="F:DNA binding"/>
    <property type="evidence" value="ECO:0007669"/>
    <property type="project" value="InterPro"/>
</dbReference>
<accession>A0A1X7BKY7</accession>
<dbReference type="EMBL" id="FWXB01000001">
    <property type="protein sequence ID" value="SMC10317.1"/>
    <property type="molecule type" value="Genomic_DNA"/>
</dbReference>
<feature type="domain" description="Helix-turn-helix" evidence="1">
    <location>
        <begin position="5"/>
        <end position="53"/>
    </location>
</feature>
<dbReference type="Proteomes" id="UP000193224">
    <property type="component" value="Unassembled WGS sequence"/>
</dbReference>
<dbReference type="InterPro" id="IPR041657">
    <property type="entry name" value="HTH_17"/>
</dbReference>
<reference evidence="2 3" key="1">
    <citation type="submission" date="2017-03" db="EMBL/GenBank/DDBJ databases">
        <authorList>
            <person name="Afonso C.L."/>
            <person name="Miller P.J."/>
            <person name="Scott M.A."/>
            <person name="Spackman E."/>
            <person name="Goraichik I."/>
            <person name="Dimitrov K.M."/>
            <person name="Suarez D.L."/>
            <person name="Swayne D.E."/>
        </authorList>
    </citation>
    <scope>NUCLEOTIDE SEQUENCE [LARGE SCALE GENOMIC DNA]</scope>
    <source>
        <strain evidence="2 3">CECT 7745</strain>
    </source>
</reference>
<dbReference type="RefSeq" id="WP_085798299.1">
    <property type="nucleotide sequence ID" value="NZ_FWXB01000001.1"/>
</dbReference>
<organism evidence="2 3">
    <name type="scientific">Roseovarius aestuarii</name>
    <dbReference type="NCBI Taxonomy" id="475083"/>
    <lineage>
        <taxon>Bacteria</taxon>
        <taxon>Pseudomonadati</taxon>
        <taxon>Pseudomonadota</taxon>
        <taxon>Alphaproteobacteria</taxon>
        <taxon>Rhodobacterales</taxon>
        <taxon>Roseobacteraceae</taxon>
        <taxon>Roseovarius</taxon>
    </lineage>
</organism>
<name>A0A1X7BKY7_9RHOB</name>
<dbReference type="SUPFAM" id="SSF46955">
    <property type="entry name" value="Putative DNA-binding domain"/>
    <property type="match status" value="1"/>
</dbReference>
<sequence>MTKRFYKITEAVDYSGHSRSTLYEAHKRGDLIFTKFGGATRIEKADLDAYLDATGVKVEAA</sequence>
<keyword evidence="3" id="KW-1185">Reference proteome</keyword>
<proteinExistence type="predicted"/>
<dbReference type="OrthoDB" id="7874861at2"/>
<dbReference type="AlphaFoldDB" id="A0A1X7BKY7"/>
<evidence type="ECO:0000259" key="1">
    <source>
        <dbReference type="Pfam" id="PF12728"/>
    </source>
</evidence>
<protein>
    <submittedName>
        <fullName evidence="2">Helix-turn-helix domain protein</fullName>
    </submittedName>
</protein>
<dbReference type="InterPro" id="IPR010093">
    <property type="entry name" value="SinI_DNA-bd"/>
</dbReference>